<dbReference type="RefSeq" id="WP_003389546.1">
    <property type="nucleotide sequence ID" value="NZ_APBN01000007.1"/>
</dbReference>
<feature type="transmembrane region" description="Helical" evidence="7">
    <location>
        <begin position="374"/>
        <end position="398"/>
    </location>
</feature>
<evidence type="ECO:0000256" key="5">
    <source>
        <dbReference type="ARBA" id="ARBA00022989"/>
    </source>
</evidence>
<dbReference type="PANTHER" id="PTHR11662:SF399">
    <property type="entry name" value="FI19708P1-RELATED"/>
    <property type="match status" value="1"/>
</dbReference>
<dbReference type="Pfam" id="PF07690">
    <property type="entry name" value="MFS_1"/>
    <property type="match status" value="1"/>
</dbReference>
<dbReference type="EMBL" id="APBN01000007">
    <property type="protein sequence ID" value="EMT51515.1"/>
    <property type="molecule type" value="Genomic_DNA"/>
</dbReference>
<feature type="transmembrane region" description="Helical" evidence="7">
    <location>
        <begin position="51"/>
        <end position="69"/>
    </location>
</feature>
<evidence type="ECO:0000313" key="9">
    <source>
        <dbReference type="EMBL" id="EMT51515.1"/>
    </source>
</evidence>
<dbReference type="InterPro" id="IPR000849">
    <property type="entry name" value="Sugar_P_transporter"/>
</dbReference>
<feature type="transmembrane region" description="Helical" evidence="7">
    <location>
        <begin position="314"/>
        <end position="332"/>
    </location>
</feature>
<feature type="transmembrane region" description="Helical" evidence="7">
    <location>
        <begin position="410"/>
        <end position="428"/>
    </location>
</feature>
<keyword evidence="3" id="KW-1003">Cell membrane</keyword>
<accession>M8E7T2</accession>
<name>M8E7T2_9BACL</name>
<dbReference type="GO" id="GO:0005886">
    <property type="term" value="C:plasma membrane"/>
    <property type="evidence" value="ECO:0007669"/>
    <property type="project" value="UniProtKB-SubCell"/>
</dbReference>
<evidence type="ECO:0000256" key="6">
    <source>
        <dbReference type="ARBA" id="ARBA00023136"/>
    </source>
</evidence>
<keyword evidence="5 7" id="KW-1133">Transmembrane helix</keyword>
<reference evidence="9 10" key="1">
    <citation type="submission" date="2013-03" db="EMBL/GenBank/DDBJ databases">
        <title>Assembly of a new bacterial strain Brevibacillus borstelensis AK1.</title>
        <authorList>
            <person name="Rajan I."/>
            <person name="PoliReddy D."/>
            <person name="Sugumar T."/>
            <person name="Rathinam K."/>
            <person name="Alqarawi S."/>
            <person name="Khalil A.B."/>
            <person name="Sivakumar N."/>
        </authorList>
    </citation>
    <scope>NUCLEOTIDE SEQUENCE [LARGE SCALE GENOMIC DNA]</scope>
    <source>
        <strain evidence="9 10">AK1</strain>
    </source>
</reference>
<dbReference type="CDD" id="cd17319">
    <property type="entry name" value="MFS_ExuT_GudP_like"/>
    <property type="match status" value="1"/>
</dbReference>
<sequence length="448" mass="49647">MNAIVKKAWGYRHIVLVVLWLLYIINYFDRLAVLTFLPFIQKDLNLTPVELGQLASVFFFAYSLAQVTAGFLADKFGPKRIMNIAIIVFTLVTALTGAVKSFGQFLALRIGLGLGEGHHFAPACRTINNWFPIAERGRSVSFFATSWAVAPAIVPVLITSISFYFFDGSWRPVFYLLAIPGLIGIWALWYFITNTPKEMLEKGRLSQEEYAHIMDANSASSVEEQASAEKKADKKSNRIFLQDGYFYVYTVLLFCQCAVYWGTTTWLTTFLVQQHGLNLKEMGFFASAPYIVAFFAMMLGGWLMDKVMHRMKPVALIAYIGCIPVLYLLGSVEKGQTGLLLLMLLLAGFFVNLNFGTIYAYIQKRYPTEVVGGATGLANGIGQMGSFVSPLVAGYLVVVQADGSQDFSRVFLFFSLTAAVAAVCAMILKESKVKAAETGVREEAEQAV</sequence>
<evidence type="ECO:0000256" key="3">
    <source>
        <dbReference type="ARBA" id="ARBA00022475"/>
    </source>
</evidence>
<evidence type="ECO:0000256" key="7">
    <source>
        <dbReference type="SAM" id="Phobius"/>
    </source>
</evidence>
<feature type="transmembrane region" description="Helical" evidence="7">
    <location>
        <begin position="81"/>
        <end position="99"/>
    </location>
</feature>
<dbReference type="Proteomes" id="UP000012081">
    <property type="component" value="Unassembled WGS sequence"/>
</dbReference>
<feature type="transmembrane region" description="Helical" evidence="7">
    <location>
        <begin position="142"/>
        <end position="166"/>
    </location>
</feature>
<dbReference type="SUPFAM" id="SSF103473">
    <property type="entry name" value="MFS general substrate transporter"/>
    <property type="match status" value="1"/>
</dbReference>
<comment type="subcellular location">
    <subcellularLocation>
        <location evidence="1">Cell membrane</location>
        <topology evidence="1">Multi-pass membrane protein</topology>
    </subcellularLocation>
</comment>
<dbReference type="PANTHER" id="PTHR11662">
    <property type="entry name" value="SOLUTE CARRIER FAMILY 17"/>
    <property type="match status" value="1"/>
</dbReference>
<dbReference type="InterPro" id="IPR011701">
    <property type="entry name" value="MFS"/>
</dbReference>
<evidence type="ECO:0000259" key="8">
    <source>
        <dbReference type="PROSITE" id="PS50850"/>
    </source>
</evidence>
<dbReference type="GO" id="GO:0022857">
    <property type="term" value="F:transmembrane transporter activity"/>
    <property type="evidence" value="ECO:0007669"/>
    <property type="project" value="InterPro"/>
</dbReference>
<evidence type="ECO:0000256" key="1">
    <source>
        <dbReference type="ARBA" id="ARBA00004651"/>
    </source>
</evidence>
<keyword evidence="4 7" id="KW-0812">Transmembrane</keyword>
<proteinExistence type="predicted"/>
<dbReference type="InterPro" id="IPR036259">
    <property type="entry name" value="MFS_trans_sf"/>
</dbReference>
<comment type="caution">
    <text evidence="9">The sequence shown here is derived from an EMBL/GenBank/DDBJ whole genome shotgun (WGS) entry which is preliminary data.</text>
</comment>
<gene>
    <name evidence="9" type="ORF">I532_16363</name>
</gene>
<dbReference type="STRING" id="1300222.I532_16363"/>
<feature type="transmembrane region" description="Helical" evidence="7">
    <location>
        <begin position="338"/>
        <end position="362"/>
    </location>
</feature>
<dbReference type="InterPro" id="IPR020846">
    <property type="entry name" value="MFS_dom"/>
</dbReference>
<dbReference type="OrthoDB" id="9773404at2"/>
<dbReference type="AlphaFoldDB" id="M8E7T2"/>
<keyword evidence="2" id="KW-0813">Transport</keyword>
<evidence type="ECO:0000256" key="2">
    <source>
        <dbReference type="ARBA" id="ARBA00022448"/>
    </source>
</evidence>
<protein>
    <submittedName>
        <fullName evidence="9">Sugar phosphate permease</fullName>
    </submittedName>
</protein>
<dbReference type="Gene3D" id="1.20.1250.20">
    <property type="entry name" value="MFS general substrate transporter like domains"/>
    <property type="match status" value="2"/>
</dbReference>
<feature type="transmembrane region" description="Helical" evidence="7">
    <location>
        <begin position="14"/>
        <end position="39"/>
    </location>
</feature>
<dbReference type="PATRIC" id="fig|1300222.3.peg.3420"/>
<keyword evidence="6 7" id="KW-0472">Membrane</keyword>
<dbReference type="PIRSF" id="PIRSF002808">
    <property type="entry name" value="Hexose_phosphate_transp"/>
    <property type="match status" value="1"/>
</dbReference>
<feature type="transmembrane region" description="Helical" evidence="7">
    <location>
        <begin position="172"/>
        <end position="192"/>
    </location>
</feature>
<keyword evidence="10" id="KW-1185">Reference proteome</keyword>
<dbReference type="PROSITE" id="PS50850">
    <property type="entry name" value="MFS"/>
    <property type="match status" value="1"/>
</dbReference>
<feature type="transmembrane region" description="Helical" evidence="7">
    <location>
        <begin position="244"/>
        <end position="262"/>
    </location>
</feature>
<feature type="domain" description="Major facilitator superfamily (MFS) profile" evidence="8">
    <location>
        <begin position="15"/>
        <end position="433"/>
    </location>
</feature>
<evidence type="ECO:0000256" key="4">
    <source>
        <dbReference type="ARBA" id="ARBA00022692"/>
    </source>
</evidence>
<organism evidence="9 10">
    <name type="scientific">Brevibacillus borstelensis AK1</name>
    <dbReference type="NCBI Taxonomy" id="1300222"/>
    <lineage>
        <taxon>Bacteria</taxon>
        <taxon>Bacillati</taxon>
        <taxon>Bacillota</taxon>
        <taxon>Bacilli</taxon>
        <taxon>Bacillales</taxon>
        <taxon>Paenibacillaceae</taxon>
        <taxon>Brevibacillus</taxon>
    </lineage>
</organism>
<dbReference type="InterPro" id="IPR050382">
    <property type="entry name" value="MFS_Na/Anion_cotransporter"/>
</dbReference>
<feature type="transmembrane region" description="Helical" evidence="7">
    <location>
        <begin position="282"/>
        <end position="302"/>
    </location>
</feature>
<evidence type="ECO:0000313" key="10">
    <source>
        <dbReference type="Proteomes" id="UP000012081"/>
    </source>
</evidence>